<name>A0ABZ2IIJ3_9BACT</name>
<gene>
    <name evidence="1" type="ORF">NEE14_012835</name>
</gene>
<evidence type="ECO:0000313" key="1">
    <source>
        <dbReference type="EMBL" id="WWV65869.1"/>
    </source>
</evidence>
<dbReference type="RefSeq" id="WP_251967327.1">
    <property type="nucleotide sequence ID" value="NZ_CP146284.1"/>
</dbReference>
<dbReference type="Proteomes" id="UP001320603">
    <property type="component" value="Chromosome"/>
</dbReference>
<dbReference type="GO" id="GO:0016740">
    <property type="term" value="F:transferase activity"/>
    <property type="evidence" value="ECO:0007669"/>
    <property type="project" value="UniProtKB-KW"/>
</dbReference>
<reference evidence="1 2" key="1">
    <citation type="submission" date="2024-02" db="EMBL/GenBank/DDBJ databases">
        <title>Whole genome sequencing of Parabacteroides sp. AD58.</title>
        <authorList>
            <person name="Chaplin A.V."/>
            <person name="Pikina A.P."/>
            <person name="Sokolova S.R."/>
            <person name="Korostin D.O."/>
            <person name="Efimov B.A."/>
        </authorList>
    </citation>
    <scope>NUCLEOTIDE SEQUENCE [LARGE SCALE GENOMIC DNA]</scope>
    <source>
        <strain evidence="1 2">AD58</strain>
    </source>
</reference>
<proteinExistence type="predicted"/>
<protein>
    <submittedName>
        <fullName evidence="1">Glycosyl transferase</fullName>
    </submittedName>
</protein>
<evidence type="ECO:0000313" key="2">
    <source>
        <dbReference type="Proteomes" id="UP001320603"/>
    </source>
</evidence>
<dbReference type="Gene3D" id="3.40.50.11350">
    <property type="match status" value="1"/>
</dbReference>
<sequence length="276" mass="31803">MHKFMFIPVGGLANRMRAVSSAVTLAQKTNTIIDIVWFQDWALHAPFKTLFCPINIQNAHLREATLTDHILYDRPRKRNMNIPLFFQKILFKTCLYEKSITPLCKQQFDFEHWIQQGNVYMASYTNFLDYSYGLLRQLFIPLPPIQARIDHLSQQFSPYTLGVHIRRTDNTASIEQSPIELFFAAIDKEIDLYADTSIYLATDDESVKLELQKRYGKRLIFTKDKADRSSITGIQGGIVDMYALARTQKILGSFHSSFSELAAQVGNIPLEIIKKK</sequence>
<organism evidence="1 2">
    <name type="scientific">Parabacteroides absconsus</name>
    <dbReference type="NCBI Taxonomy" id="2951805"/>
    <lineage>
        <taxon>Bacteria</taxon>
        <taxon>Pseudomonadati</taxon>
        <taxon>Bacteroidota</taxon>
        <taxon>Bacteroidia</taxon>
        <taxon>Bacteroidales</taxon>
        <taxon>Tannerellaceae</taxon>
        <taxon>Parabacteroides</taxon>
    </lineage>
</organism>
<dbReference type="PANTHER" id="PTHR13132">
    <property type="entry name" value="ALPHA- 1,6 -FUCOSYLTRANSFERASE"/>
    <property type="match status" value="1"/>
</dbReference>
<keyword evidence="1" id="KW-0808">Transferase</keyword>
<dbReference type="EMBL" id="CP146284">
    <property type="protein sequence ID" value="WWV65869.1"/>
    <property type="molecule type" value="Genomic_DNA"/>
</dbReference>
<dbReference type="PANTHER" id="PTHR13132:SF29">
    <property type="entry name" value="ALPHA-(1,6)-FUCOSYLTRANSFERASE"/>
    <property type="match status" value="1"/>
</dbReference>
<accession>A0ABZ2IIJ3</accession>
<keyword evidence="2" id="KW-1185">Reference proteome</keyword>